<dbReference type="PROSITE" id="PS50160">
    <property type="entry name" value="DNA_LIGASE_A3"/>
    <property type="match status" value="1"/>
</dbReference>
<dbReference type="InterPro" id="IPR012310">
    <property type="entry name" value="DNA_ligase_ATP-dep_cent"/>
</dbReference>
<proteinExistence type="inferred from homology"/>
<dbReference type="InParanoid" id="A0A136J6E4"/>
<dbReference type="GO" id="GO:0006303">
    <property type="term" value="P:double-strand break repair via nonhomologous end joining"/>
    <property type="evidence" value="ECO:0007669"/>
    <property type="project" value="TreeGrafter"/>
</dbReference>
<keyword evidence="2" id="KW-0436">Ligase</keyword>
<evidence type="ECO:0000313" key="7">
    <source>
        <dbReference type="EMBL" id="KXJ92707.1"/>
    </source>
</evidence>
<sequence>MSFPFRYIGDLLESLDDALQSPERQRISSHVLVANWFQLHRQRLDAFDANACAILSTLLPDRRTDRVFFIQSTKLEGIIGQALTLGASRVKELRRYREPGLGIDLADCVQLLLTATPNTLHADDVTVEAIDAILGEVASRCKWSSPAVRDARQHGCDWSAHEALGDIYLRLSPRDAKWFTRLVLKDYQAVALDHNLVLRNYHPLLPQMLKVRDDLGLTTAFLRHAKQSQDDLGRINSILKPKLGVKVGRQNWPHDYEQLMIVYFDVLMIDKESMLPVKHCDRRKRLEALVTCRPGIAELVAHETIPFSRSTAPAQLRRAFATCIVNREEGLVLKPDEPYFDFSASYKPHSSGNIKLKKEYVQGWGDVGDFAVIGASYDAVKAKTYPSPPPRWTHFYIACLRNRVQVLARNERPRFRHVNVVELNNTLMHSFQTHCRPEEIAFEENNIFDIDRTGFGESKAPTVLFSEPLVFDMRCFSFDKSSNTNFWSMRFPLVSKVHFDRSYLDTVSFEDLQRIAEESRAAMTHDHHYHRDQQKRQEREWVAVYDWRVLEILTDIEMGKMPAPKDDVWRRFWVGLA</sequence>
<dbReference type="InterPro" id="IPR012340">
    <property type="entry name" value="NA-bd_OB-fold"/>
</dbReference>
<gene>
    <name evidence="7" type="ORF">Micbo1qcDRAFT_202905</name>
</gene>
<accession>A0A136J6E4</accession>
<evidence type="ECO:0000256" key="4">
    <source>
        <dbReference type="ARBA" id="ARBA00022840"/>
    </source>
</evidence>
<keyword evidence="5" id="KW-0539">Nucleus</keyword>
<dbReference type="PANTHER" id="PTHR45997">
    <property type="entry name" value="DNA LIGASE 4"/>
    <property type="match status" value="1"/>
</dbReference>
<dbReference type="SUPFAM" id="SSF56091">
    <property type="entry name" value="DNA ligase/mRNA capping enzyme, catalytic domain"/>
    <property type="match status" value="1"/>
</dbReference>
<dbReference type="GO" id="GO:0003910">
    <property type="term" value="F:DNA ligase (ATP) activity"/>
    <property type="evidence" value="ECO:0007669"/>
    <property type="project" value="InterPro"/>
</dbReference>
<dbReference type="Gene3D" id="1.10.3260.10">
    <property type="entry name" value="DNA ligase, ATP-dependent, N-terminal domain"/>
    <property type="match status" value="1"/>
</dbReference>
<dbReference type="Gene3D" id="2.40.50.140">
    <property type="entry name" value="Nucleic acid-binding proteins"/>
    <property type="match status" value="1"/>
</dbReference>
<comment type="similarity">
    <text evidence="1">Belongs to the ATP-dependent DNA ligase family.</text>
</comment>
<dbReference type="Gene3D" id="3.30.1490.70">
    <property type="match status" value="1"/>
</dbReference>
<dbReference type="EMBL" id="KQ964248">
    <property type="protein sequence ID" value="KXJ92707.1"/>
    <property type="molecule type" value="Genomic_DNA"/>
</dbReference>
<dbReference type="InterPro" id="IPR036599">
    <property type="entry name" value="DNA_ligase_N_sf"/>
</dbReference>
<dbReference type="GO" id="GO:0006310">
    <property type="term" value="P:DNA recombination"/>
    <property type="evidence" value="ECO:0007669"/>
    <property type="project" value="InterPro"/>
</dbReference>
<dbReference type="InterPro" id="IPR012308">
    <property type="entry name" value="DNA_ligase_ATP-dep_N"/>
</dbReference>
<evidence type="ECO:0000256" key="2">
    <source>
        <dbReference type="ARBA" id="ARBA00022598"/>
    </source>
</evidence>
<dbReference type="GO" id="GO:0032807">
    <property type="term" value="C:DNA ligase IV complex"/>
    <property type="evidence" value="ECO:0007669"/>
    <property type="project" value="TreeGrafter"/>
</dbReference>
<feature type="domain" description="ATP-dependent DNA ligase family profile" evidence="6">
    <location>
        <begin position="258"/>
        <end position="401"/>
    </location>
</feature>
<evidence type="ECO:0000259" key="6">
    <source>
        <dbReference type="PROSITE" id="PS50160"/>
    </source>
</evidence>
<protein>
    <recommendedName>
        <fullName evidence="6">ATP-dependent DNA ligase family profile domain-containing protein</fullName>
    </recommendedName>
</protein>
<dbReference type="GO" id="GO:0005524">
    <property type="term" value="F:ATP binding"/>
    <property type="evidence" value="ECO:0007669"/>
    <property type="project" value="UniProtKB-KW"/>
</dbReference>
<dbReference type="GO" id="GO:0006297">
    <property type="term" value="P:nucleotide-excision repair, DNA gap filling"/>
    <property type="evidence" value="ECO:0007669"/>
    <property type="project" value="TreeGrafter"/>
</dbReference>
<dbReference type="InterPro" id="IPR029710">
    <property type="entry name" value="LIG4"/>
</dbReference>
<evidence type="ECO:0000256" key="3">
    <source>
        <dbReference type="ARBA" id="ARBA00022741"/>
    </source>
</evidence>
<evidence type="ECO:0000256" key="5">
    <source>
        <dbReference type="ARBA" id="ARBA00023242"/>
    </source>
</evidence>
<reference evidence="8" key="1">
    <citation type="submission" date="2016-02" db="EMBL/GenBank/DDBJ databases">
        <title>Draft genome sequence of Microdochium bolleyi, a fungal endophyte of beachgrass.</title>
        <authorList>
            <consortium name="DOE Joint Genome Institute"/>
            <person name="David A.S."/>
            <person name="May G."/>
            <person name="Haridas S."/>
            <person name="Lim J."/>
            <person name="Wang M."/>
            <person name="Labutti K."/>
            <person name="Lipzen A."/>
            <person name="Barry K."/>
            <person name="Grigoriev I.V."/>
        </authorList>
    </citation>
    <scope>NUCLEOTIDE SEQUENCE [LARGE SCALE GENOMIC DNA]</scope>
    <source>
        <strain evidence="8">J235TASD1</strain>
    </source>
</reference>
<name>A0A136J6E4_9PEZI</name>
<dbReference type="Gene3D" id="3.30.470.30">
    <property type="entry name" value="DNA ligase/mRNA capping enzyme"/>
    <property type="match status" value="1"/>
</dbReference>
<dbReference type="OrthoDB" id="2160351at2759"/>
<dbReference type="Proteomes" id="UP000070501">
    <property type="component" value="Unassembled WGS sequence"/>
</dbReference>
<dbReference type="AlphaFoldDB" id="A0A136J6E4"/>
<organism evidence="7 8">
    <name type="scientific">Microdochium bolleyi</name>
    <dbReference type="NCBI Taxonomy" id="196109"/>
    <lineage>
        <taxon>Eukaryota</taxon>
        <taxon>Fungi</taxon>
        <taxon>Dikarya</taxon>
        <taxon>Ascomycota</taxon>
        <taxon>Pezizomycotina</taxon>
        <taxon>Sordariomycetes</taxon>
        <taxon>Xylariomycetidae</taxon>
        <taxon>Xylariales</taxon>
        <taxon>Microdochiaceae</taxon>
        <taxon>Microdochium</taxon>
    </lineage>
</organism>
<evidence type="ECO:0000256" key="1">
    <source>
        <dbReference type="ARBA" id="ARBA00007572"/>
    </source>
</evidence>
<dbReference type="STRING" id="196109.A0A136J6E4"/>
<evidence type="ECO:0000313" key="8">
    <source>
        <dbReference type="Proteomes" id="UP000070501"/>
    </source>
</evidence>
<dbReference type="Pfam" id="PF01068">
    <property type="entry name" value="DNA_ligase_A_M"/>
    <property type="match status" value="1"/>
</dbReference>
<keyword evidence="3" id="KW-0547">Nucleotide-binding</keyword>
<dbReference type="Pfam" id="PF04675">
    <property type="entry name" value="DNA_ligase_A_N"/>
    <property type="match status" value="1"/>
</dbReference>
<dbReference type="PANTHER" id="PTHR45997:SF2">
    <property type="entry name" value="ATP DEPENDENT DNA LIGASE DOMAIN PROTEIN (AFU_ORTHOLOGUE AFUA_5G02430)"/>
    <property type="match status" value="1"/>
</dbReference>
<keyword evidence="4" id="KW-0067">ATP-binding</keyword>
<dbReference type="GO" id="GO:0003677">
    <property type="term" value="F:DNA binding"/>
    <property type="evidence" value="ECO:0007669"/>
    <property type="project" value="InterPro"/>
</dbReference>
<keyword evidence="8" id="KW-1185">Reference proteome</keyword>